<dbReference type="InterPro" id="IPR036452">
    <property type="entry name" value="Ribo_hydro-like"/>
</dbReference>
<dbReference type="SUPFAM" id="SSF53590">
    <property type="entry name" value="Nucleoside hydrolase"/>
    <property type="match status" value="1"/>
</dbReference>
<evidence type="ECO:0000256" key="3">
    <source>
        <dbReference type="SAM" id="SignalP"/>
    </source>
</evidence>
<feature type="signal peptide" evidence="3">
    <location>
        <begin position="1"/>
        <end position="20"/>
    </location>
</feature>
<dbReference type="PANTHER" id="PTHR12304">
    <property type="entry name" value="INOSINE-URIDINE PREFERRING NUCLEOSIDE HYDROLASE"/>
    <property type="match status" value="1"/>
</dbReference>
<dbReference type="InterPro" id="IPR023186">
    <property type="entry name" value="IUNH"/>
</dbReference>
<evidence type="ECO:0000259" key="4">
    <source>
        <dbReference type="Pfam" id="PF01156"/>
    </source>
</evidence>
<protein>
    <submittedName>
        <fullName evidence="5">Nucleoside hydrolase</fullName>
    </submittedName>
</protein>
<dbReference type="RefSeq" id="WP_225699990.1">
    <property type="nucleotide sequence ID" value="NZ_JAIXNE010000009.1"/>
</dbReference>
<dbReference type="Gene3D" id="3.90.245.10">
    <property type="entry name" value="Ribonucleoside hydrolase-like"/>
    <property type="match status" value="1"/>
</dbReference>
<organism evidence="5 6">
    <name type="scientific">Fulvivirga sedimenti</name>
    <dbReference type="NCBI Taxonomy" id="2879465"/>
    <lineage>
        <taxon>Bacteria</taxon>
        <taxon>Pseudomonadati</taxon>
        <taxon>Bacteroidota</taxon>
        <taxon>Cytophagia</taxon>
        <taxon>Cytophagales</taxon>
        <taxon>Fulvivirgaceae</taxon>
        <taxon>Fulvivirga</taxon>
    </lineage>
</organism>
<gene>
    <name evidence="5" type="ORF">LDX50_29925</name>
</gene>
<dbReference type="InterPro" id="IPR001910">
    <property type="entry name" value="Inosine/uridine_hydrolase_dom"/>
</dbReference>
<evidence type="ECO:0000256" key="1">
    <source>
        <dbReference type="ARBA" id="ARBA00022801"/>
    </source>
</evidence>
<evidence type="ECO:0000313" key="6">
    <source>
        <dbReference type="Proteomes" id="UP001139409"/>
    </source>
</evidence>
<name>A0A9X1KZR1_9BACT</name>
<proteinExistence type="predicted"/>
<dbReference type="Pfam" id="PF01156">
    <property type="entry name" value="IU_nuc_hydro"/>
    <property type="match status" value="1"/>
</dbReference>
<feature type="domain" description="Inosine/uridine-preferring nucleoside hydrolase" evidence="4">
    <location>
        <begin position="26"/>
        <end position="273"/>
    </location>
</feature>
<keyword evidence="2" id="KW-0326">Glycosidase</keyword>
<dbReference type="GO" id="GO:0006152">
    <property type="term" value="P:purine nucleoside catabolic process"/>
    <property type="evidence" value="ECO:0007669"/>
    <property type="project" value="TreeGrafter"/>
</dbReference>
<keyword evidence="1 5" id="KW-0378">Hydrolase</keyword>
<dbReference type="AlphaFoldDB" id="A0A9X1KZR1"/>
<comment type="caution">
    <text evidence="5">The sequence shown here is derived from an EMBL/GenBank/DDBJ whole genome shotgun (WGS) entry which is preliminary data.</text>
</comment>
<reference evidence="5" key="1">
    <citation type="submission" date="2021-09" db="EMBL/GenBank/DDBJ databases">
        <title>Fulvivirga sp. isolated from coastal sediment.</title>
        <authorList>
            <person name="Yu H."/>
        </authorList>
    </citation>
    <scope>NUCLEOTIDE SEQUENCE</scope>
    <source>
        <strain evidence="5">1062</strain>
    </source>
</reference>
<sequence length="312" mass="35859">MMLRKILLSFLLFISGLLHANGQQKVWLDTDTGNEMDDLYALVRLVLDPDIEVVGISSAHFNNPDLLVFEKWNAYDAKTLNTVEESQRLNEELMSAMQITGIPLPLGADRQIGRAWGQQDPRDSPAVQELIRQVKMLKDDEFLDVLTLGALTNIASAVIIAPEILPRIRVFSLGARYNPNTRAWNKNEFNIRNDLNAFDYLLNLEGFDFTVMPLDAAFPLQFDRDNTYEQLKDAIPVEKILADRWRIHNPQDKTRIMWDLALVEAYLKPGLAKIAEVNTPPENKVRNIRVYTWIDHEKLAADFWKTLNENRN</sequence>
<dbReference type="PANTHER" id="PTHR12304:SF4">
    <property type="entry name" value="URIDINE NUCLEOSIDASE"/>
    <property type="match status" value="1"/>
</dbReference>
<dbReference type="Proteomes" id="UP001139409">
    <property type="component" value="Unassembled WGS sequence"/>
</dbReference>
<keyword evidence="6" id="KW-1185">Reference proteome</keyword>
<evidence type="ECO:0000256" key="2">
    <source>
        <dbReference type="ARBA" id="ARBA00023295"/>
    </source>
</evidence>
<accession>A0A9X1KZR1</accession>
<dbReference type="GO" id="GO:0005829">
    <property type="term" value="C:cytosol"/>
    <property type="evidence" value="ECO:0007669"/>
    <property type="project" value="TreeGrafter"/>
</dbReference>
<evidence type="ECO:0000313" key="5">
    <source>
        <dbReference type="EMBL" id="MCA6079128.1"/>
    </source>
</evidence>
<dbReference type="EMBL" id="JAIXNE010000009">
    <property type="protein sequence ID" value="MCA6079128.1"/>
    <property type="molecule type" value="Genomic_DNA"/>
</dbReference>
<keyword evidence="3" id="KW-0732">Signal</keyword>
<feature type="chain" id="PRO_5040944176" evidence="3">
    <location>
        <begin position="21"/>
        <end position="312"/>
    </location>
</feature>
<dbReference type="GO" id="GO:0008477">
    <property type="term" value="F:purine nucleosidase activity"/>
    <property type="evidence" value="ECO:0007669"/>
    <property type="project" value="TreeGrafter"/>
</dbReference>